<comment type="caution">
    <text evidence="2">The sequence shown here is derived from an EMBL/GenBank/DDBJ whole genome shotgun (WGS) entry which is preliminary data.</text>
</comment>
<dbReference type="AlphaFoldDB" id="A0A7C1H4I9"/>
<keyword evidence="1" id="KW-0812">Transmembrane</keyword>
<organism evidence="2">
    <name type="scientific">Mesotoga infera</name>
    <dbReference type="NCBI Taxonomy" id="1236046"/>
    <lineage>
        <taxon>Bacteria</taxon>
        <taxon>Thermotogati</taxon>
        <taxon>Thermotogota</taxon>
        <taxon>Thermotogae</taxon>
        <taxon>Kosmotogales</taxon>
        <taxon>Kosmotogaceae</taxon>
        <taxon>Mesotoga</taxon>
    </lineage>
</organism>
<keyword evidence="1" id="KW-1133">Transmembrane helix</keyword>
<keyword evidence="1" id="KW-0472">Membrane</keyword>
<gene>
    <name evidence="2" type="ORF">ENN47_09125</name>
</gene>
<feature type="transmembrane region" description="Helical" evidence="1">
    <location>
        <begin position="7"/>
        <end position="27"/>
    </location>
</feature>
<proteinExistence type="predicted"/>
<accession>A0A7C1H4I9</accession>
<evidence type="ECO:0000256" key="1">
    <source>
        <dbReference type="SAM" id="Phobius"/>
    </source>
</evidence>
<dbReference type="Proteomes" id="UP000886198">
    <property type="component" value="Unassembled WGS sequence"/>
</dbReference>
<protein>
    <submittedName>
        <fullName evidence="2">Carbohydrate ABC transporter permease</fullName>
    </submittedName>
</protein>
<feature type="non-terminal residue" evidence="2">
    <location>
        <position position="29"/>
    </location>
</feature>
<dbReference type="EMBL" id="DSBT01000273">
    <property type="protein sequence ID" value="HDP78325.1"/>
    <property type="molecule type" value="Genomic_DNA"/>
</dbReference>
<name>A0A7C1H4I9_9BACT</name>
<sequence length="29" mass="3320">MKKSTRKLLNTVIIEVVLISVSFIFIMPV</sequence>
<reference evidence="2" key="1">
    <citation type="journal article" date="2020" name="mSystems">
        <title>Genome- and Community-Level Interaction Insights into Carbon Utilization and Element Cycling Functions of Hydrothermarchaeota in Hydrothermal Sediment.</title>
        <authorList>
            <person name="Zhou Z."/>
            <person name="Liu Y."/>
            <person name="Xu W."/>
            <person name="Pan J."/>
            <person name="Luo Z.H."/>
            <person name="Li M."/>
        </authorList>
    </citation>
    <scope>NUCLEOTIDE SEQUENCE [LARGE SCALE GENOMIC DNA]</scope>
    <source>
        <strain evidence="2">SpSt-1179</strain>
    </source>
</reference>
<evidence type="ECO:0000313" key="2">
    <source>
        <dbReference type="EMBL" id="HDP78325.1"/>
    </source>
</evidence>